<dbReference type="SUPFAM" id="SSF52172">
    <property type="entry name" value="CheY-like"/>
    <property type="match status" value="1"/>
</dbReference>
<evidence type="ECO:0000256" key="4">
    <source>
        <dbReference type="ARBA" id="ARBA00022553"/>
    </source>
</evidence>
<dbReference type="GO" id="GO:0005524">
    <property type="term" value="F:ATP binding"/>
    <property type="evidence" value="ECO:0007669"/>
    <property type="project" value="UniProtKB-KW"/>
</dbReference>
<dbReference type="Proteomes" id="UP001165267">
    <property type="component" value="Unassembled WGS sequence"/>
</dbReference>
<dbReference type="InterPro" id="IPR003594">
    <property type="entry name" value="HATPase_dom"/>
</dbReference>
<sequence>MKLAALFRFVLFATLLGLASNVWMGERAEQLQTTQTELLTERLNAINELRLVQSEFDALQTMVAAYTVGKNSQHLVNYYELLDTHAGERVYEYPVNNVYWNKLIAGSTDRVELILAKGPTLEERLLNPERLAPQLGSQLKESVDSILTLSRKLREREQIVFALTQGLYDPVAKRYVSEAEVRDDLAIQMLFSEEYLGMTNAVRAEIQGRIRAVELGFQDVITEQTDNIKTTANFDLYLGVLVTLMALLGLAMLQRFVVEPLRDFNKASEKIAKGNYSVQLPEPKFVTEMVNLSKGFAVMVGSFRRELEQGDAAREAQLAALEAKMGRERAEAQVEARGHLLANMSHEIRTPMNAILGMTALTLKSNLPEQERNYLLKVQDAAKSLLGLLNDILDFSKAEAGMVEFEQIPFTLDEVLANSFLAVQSQAASRHLVLLNDIAPGYSGQLGRSLVGDPSRLRQVLSNLLSNAVKFTEAGSIRVFSKLQTRSDNLLDLRIEVHDTGPGLSKSQLDRIFQKFSQGDSSISRVYGGTGLGLSIARELTLRMGGEISVESAQGQGSCFWFSVPLTYDSDIFLEPMPLAYQTGLLMQQPGQVADCVQSVLESTGLQLTKVSTLGACLSELDTQSFDWVLLQSDPFEPNHPLPKELLEHLSNPALRIVAIDRDLLAADSALLQLLPSDLSKRLIHLPHPLLAQDICTTPWGEIAVPTSRGIEQDARLTLQGKKVLVLEDHPVNQVLIRTLLEAVALNVTLCENGQQAMTLLDTNDAPDFDLIITDLEMPVMDGYQFTAWLRDQTRWMDTPLLGLTGHAFSETRTRCMDLGMTDFITKPVEANVLYGALMDLLDTQATIDFEPPPLPAIPSLFLKHCADLPDKLLGHLQQLDEVAFVREIHSMVSLLALLNEDSLHHSFREFEQGLNTQTLTAREVHSQIRTVWPTLVRKYAELAESTTPH</sequence>
<evidence type="ECO:0000259" key="11">
    <source>
        <dbReference type="PROSITE" id="PS50110"/>
    </source>
</evidence>
<keyword evidence="13" id="KW-0067">ATP-binding</keyword>
<dbReference type="PANTHER" id="PTHR45339:SF1">
    <property type="entry name" value="HYBRID SIGNAL TRANSDUCTION HISTIDINE KINASE J"/>
    <property type="match status" value="1"/>
</dbReference>
<dbReference type="InterPro" id="IPR003660">
    <property type="entry name" value="HAMP_dom"/>
</dbReference>
<dbReference type="InterPro" id="IPR003661">
    <property type="entry name" value="HisK_dim/P_dom"/>
</dbReference>
<dbReference type="InterPro" id="IPR004358">
    <property type="entry name" value="Sig_transdc_His_kin-like_C"/>
</dbReference>
<evidence type="ECO:0000256" key="2">
    <source>
        <dbReference type="ARBA" id="ARBA00004370"/>
    </source>
</evidence>
<evidence type="ECO:0000256" key="3">
    <source>
        <dbReference type="ARBA" id="ARBA00012438"/>
    </source>
</evidence>
<evidence type="ECO:0000256" key="1">
    <source>
        <dbReference type="ARBA" id="ARBA00000085"/>
    </source>
</evidence>
<dbReference type="Gene3D" id="3.30.565.10">
    <property type="entry name" value="Histidine kinase-like ATPase, C-terminal domain"/>
    <property type="match status" value="1"/>
</dbReference>
<name>A0ABT1XKN4_9BURK</name>
<comment type="subcellular location">
    <subcellularLocation>
        <location evidence="2">Membrane</location>
    </subcellularLocation>
</comment>
<dbReference type="InterPro" id="IPR011006">
    <property type="entry name" value="CheY-like_superfamily"/>
</dbReference>
<dbReference type="PROSITE" id="PS50885">
    <property type="entry name" value="HAMP"/>
    <property type="match status" value="1"/>
</dbReference>
<evidence type="ECO:0000313" key="14">
    <source>
        <dbReference type="Proteomes" id="UP001165267"/>
    </source>
</evidence>
<dbReference type="PROSITE" id="PS50109">
    <property type="entry name" value="HIS_KIN"/>
    <property type="match status" value="1"/>
</dbReference>
<evidence type="ECO:0000256" key="5">
    <source>
        <dbReference type="ARBA" id="ARBA00022679"/>
    </source>
</evidence>
<dbReference type="SMART" id="SM00387">
    <property type="entry name" value="HATPase_c"/>
    <property type="match status" value="1"/>
</dbReference>
<organism evidence="13 14">
    <name type="scientific">Limnobacter parvus</name>
    <dbReference type="NCBI Taxonomy" id="2939690"/>
    <lineage>
        <taxon>Bacteria</taxon>
        <taxon>Pseudomonadati</taxon>
        <taxon>Pseudomonadota</taxon>
        <taxon>Betaproteobacteria</taxon>
        <taxon>Burkholderiales</taxon>
        <taxon>Burkholderiaceae</taxon>
        <taxon>Limnobacter</taxon>
    </lineage>
</organism>
<gene>
    <name evidence="13" type="ORF">NSP04_12230</name>
</gene>
<dbReference type="Gene3D" id="3.40.50.2300">
    <property type="match status" value="1"/>
</dbReference>
<dbReference type="PROSITE" id="PS50110">
    <property type="entry name" value="RESPONSE_REGULATORY"/>
    <property type="match status" value="1"/>
</dbReference>
<dbReference type="Pfam" id="PF00512">
    <property type="entry name" value="HisKA"/>
    <property type="match status" value="1"/>
</dbReference>
<dbReference type="SMART" id="SM00388">
    <property type="entry name" value="HisKA"/>
    <property type="match status" value="1"/>
</dbReference>
<dbReference type="Pfam" id="PF02518">
    <property type="entry name" value="HATPase_c"/>
    <property type="match status" value="1"/>
</dbReference>
<feature type="domain" description="Response regulatory" evidence="11">
    <location>
        <begin position="723"/>
        <end position="842"/>
    </location>
</feature>
<dbReference type="CDD" id="cd00082">
    <property type="entry name" value="HisKA"/>
    <property type="match status" value="1"/>
</dbReference>
<evidence type="ECO:0000256" key="9">
    <source>
        <dbReference type="SAM" id="Phobius"/>
    </source>
</evidence>
<keyword evidence="9" id="KW-1133">Transmembrane helix</keyword>
<evidence type="ECO:0000256" key="8">
    <source>
        <dbReference type="PROSITE-ProRule" id="PRU00169"/>
    </source>
</evidence>
<evidence type="ECO:0000259" key="10">
    <source>
        <dbReference type="PROSITE" id="PS50109"/>
    </source>
</evidence>
<keyword evidence="7" id="KW-0902">Two-component regulatory system</keyword>
<keyword evidence="5" id="KW-0808">Transferase</keyword>
<reference evidence="13" key="1">
    <citation type="submission" date="2022-07" db="EMBL/GenBank/DDBJ databases">
        <authorList>
            <person name="Xamxidin M."/>
        </authorList>
    </citation>
    <scope>NUCLEOTIDE SEQUENCE</scope>
    <source>
        <strain evidence="13">YS8-69</strain>
    </source>
</reference>
<evidence type="ECO:0000256" key="6">
    <source>
        <dbReference type="ARBA" id="ARBA00022777"/>
    </source>
</evidence>
<dbReference type="Gene3D" id="1.10.287.130">
    <property type="match status" value="1"/>
</dbReference>
<dbReference type="EMBL" id="JANKHG010000018">
    <property type="protein sequence ID" value="MCR2747421.1"/>
    <property type="molecule type" value="Genomic_DNA"/>
</dbReference>
<dbReference type="InterPro" id="IPR005467">
    <property type="entry name" value="His_kinase_dom"/>
</dbReference>
<dbReference type="RefSeq" id="WP_257512633.1">
    <property type="nucleotide sequence ID" value="NZ_JANKHG010000018.1"/>
</dbReference>
<keyword evidence="9" id="KW-0472">Membrane</keyword>
<keyword evidence="4 8" id="KW-0597">Phosphoprotein</keyword>
<dbReference type="SMART" id="SM00304">
    <property type="entry name" value="HAMP"/>
    <property type="match status" value="1"/>
</dbReference>
<dbReference type="SUPFAM" id="SSF55874">
    <property type="entry name" value="ATPase domain of HSP90 chaperone/DNA topoisomerase II/histidine kinase"/>
    <property type="match status" value="1"/>
</dbReference>
<dbReference type="SMART" id="SM00448">
    <property type="entry name" value="REC"/>
    <property type="match status" value="1"/>
</dbReference>
<keyword evidence="13" id="KW-0547">Nucleotide-binding</keyword>
<comment type="catalytic activity">
    <reaction evidence="1">
        <text>ATP + protein L-histidine = ADP + protein N-phospho-L-histidine.</text>
        <dbReference type="EC" id="2.7.13.3"/>
    </reaction>
</comment>
<feature type="domain" description="HAMP" evidence="12">
    <location>
        <begin position="255"/>
        <end position="308"/>
    </location>
</feature>
<dbReference type="InterPro" id="IPR036890">
    <property type="entry name" value="HATPase_C_sf"/>
</dbReference>
<feature type="modified residue" description="4-aspartylphosphate" evidence="8">
    <location>
        <position position="775"/>
    </location>
</feature>
<evidence type="ECO:0000259" key="12">
    <source>
        <dbReference type="PROSITE" id="PS50885"/>
    </source>
</evidence>
<dbReference type="CDD" id="cd17546">
    <property type="entry name" value="REC_hyHK_CKI1_RcsC-like"/>
    <property type="match status" value="1"/>
</dbReference>
<dbReference type="EC" id="2.7.13.3" evidence="3"/>
<feature type="domain" description="Histidine kinase" evidence="10">
    <location>
        <begin position="343"/>
        <end position="568"/>
    </location>
</feature>
<keyword evidence="9" id="KW-0812">Transmembrane</keyword>
<keyword evidence="6" id="KW-0418">Kinase</keyword>
<evidence type="ECO:0000256" key="7">
    <source>
        <dbReference type="ARBA" id="ARBA00023012"/>
    </source>
</evidence>
<accession>A0ABT1XKN4</accession>
<dbReference type="InterPro" id="IPR001789">
    <property type="entry name" value="Sig_transdc_resp-reg_receiver"/>
</dbReference>
<dbReference type="CDD" id="cd16922">
    <property type="entry name" value="HATPase_EvgS-ArcB-TorS-like"/>
    <property type="match status" value="1"/>
</dbReference>
<dbReference type="Pfam" id="PF00072">
    <property type="entry name" value="Response_reg"/>
    <property type="match status" value="1"/>
</dbReference>
<comment type="caution">
    <text evidence="13">The sequence shown here is derived from an EMBL/GenBank/DDBJ whole genome shotgun (WGS) entry which is preliminary data.</text>
</comment>
<feature type="transmembrane region" description="Helical" evidence="9">
    <location>
        <begin position="236"/>
        <end position="258"/>
    </location>
</feature>
<proteinExistence type="predicted"/>
<dbReference type="PANTHER" id="PTHR45339">
    <property type="entry name" value="HYBRID SIGNAL TRANSDUCTION HISTIDINE KINASE J"/>
    <property type="match status" value="1"/>
</dbReference>
<protein>
    <recommendedName>
        <fullName evidence="3">histidine kinase</fullName>
        <ecNumber evidence="3">2.7.13.3</ecNumber>
    </recommendedName>
</protein>
<evidence type="ECO:0000313" key="13">
    <source>
        <dbReference type="EMBL" id="MCR2747421.1"/>
    </source>
</evidence>
<dbReference type="SUPFAM" id="SSF47384">
    <property type="entry name" value="Homodimeric domain of signal transducing histidine kinase"/>
    <property type="match status" value="1"/>
</dbReference>
<dbReference type="Gene3D" id="6.10.340.10">
    <property type="match status" value="1"/>
</dbReference>
<dbReference type="PRINTS" id="PR00344">
    <property type="entry name" value="BCTRLSENSOR"/>
</dbReference>
<keyword evidence="14" id="KW-1185">Reference proteome</keyword>
<dbReference type="InterPro" id="IPR036097">
    <property type="entry name" value="HisK_dim/P_sf"/>
</dbReference>